<dbReference type="PRINTS" id="PR00320">
    <property type="entry name" value="GPROTEINBRPT"/>
</dbReference>
<dbReference type="AlphaFoldDB" id="A0A3P7LIB1"/>
<dbReference type="PANTHER" id="PTHR45048">
    <property type="match status" value="1"/>
</dbReference>
<dbReference type="SMART" id="SM00320">
    <property type="entry name" value="WD40"/>
    <property type="match status" value="6"/>
</dbReference>
<dbReference type="PROSITE" id="PS50294">
    <property type="entry name" value="WD_REPEATS_REGION"/>
    <property type="match status" value="2"/>
</dbReference>
<keyword evidence="1 3" id="KW-0853">WD repeat</keyword>
<feature type="repeat" description="WD" evidence="3">
    <location>
        <begin position="14"/>
        <end position="43"/>
    </location>
</feature>
<dbReference type="PROSITE" id="PS50082">
    <property type="entry name" value="WD_REPEATS_2"/>
    <property type="match status" value="4"/>
</dbReference>
<dbReference type="Pfam" id="PF00400">
    <property type="entry name" value="WD40"/>
    <property type="match status" value="5"/>
</dbReference>
<dbReference type="InterPro" id="IPR036322">
    <property type="entry name" value="WD40_repeat_dom_sf"/>
</dbReference>
<feature type="repeat" description="WD" evidence="3">
    <location>
        <begin position="182"/>
        <end position="223"/>
    </location>
</feature>
<protein>
    <submittedName>
        <fullName evidence="4">Uncharacterized protein</fullName>
    </submittedName>
</protein>
<proteinExistence type="predicted"/>
<evidence type="ECO:0000313" key="5">
    <source>
        <dbReference type="Proteomes" id="UP000281553"/>
    </source>
</evidence>
<dbReference type="InterPro" id="IPR001680">
    <property type="entry name" value="WD40_rpt"/>
</dbReference>
<sequence>MRITKPSQVASKALVGHQDQVTCSKFAAENILSGSLDKTVRLWRSVLYEAESEVICTHPEGVFSLNRTSQGEKVISGSIGGDIYLQDLEYRKFLAKLNVASSVVDLDIEDNGNIFIATVLASPEVLMWDLRCGLDPVRIGGVHGRAVIACRILHGEDRIVTTSLDKTVRVYDLRSKETSLTLRYHNNAVSCVDFSLGRRLLVTGSWDRELLLFDLHTGTYRTEGPLALRGGHVGCVKCCAISADGCRVISGGMEPDIAVWSTVSGSKLTTLEGHRGEVNSVSLRSDDQVALSASSDKTLRLWSMQKVVEGVAYTDEEPTHKAVARTKVSCV</sequence>
<feature type="repeat" description="WD" evidence="3">
    <location>
        <begin position="271"/>
        <end position="305"/>
    </location>
</feature>
<keyword evidence="5" id="KW-1185">Reference proteome</keyword>
<feature type="repeat" description="WD" evidence="3">
    <location>
        <begin position="229"/>
        <end position="270"/>
    </location>
</feature>
<gene>
    <name evidence="4" type="ORF">DILT_LOCUS12375</name>
</gene>
<dbReference type="OrthoDB" id="538223at2759"/>
<dbReference type="InterPro" id="IPR020472">
    <property type="entry name" value="WD40_PAC1"/>
</dbReference>
<evidence type="ECO:0000256" key="3">
    <source>
        <dbReference type="PROSITE-ProRule" id="PRU00221"/>
    </source>
</evidence>
<name>A0A3P7LIB1_DIBLA</name>
<keyword evidence="2" id="KW-0677">Repeat</keyword>
<reference evidence="4 5" key="1">
    <citation type="submission" date="2018-11" db="EMBL/GenBank/DDBJ databases">
        <authorList>
            <consortium name="Pathogen Informatics"/>
        </authorList>
    </citation>
    <scope>NUCLEOTIDE SEQUENCE [LARGE SCALE GENOMIC DNA]</scope>
</reference>
<dbReference type="SUPFAM" id="SSF50978">
    <property type="entry name" value="WD40 repeat-like"/>
    <property type="match status" value="1"/>
</dbReference>
<organism evidence="4 5">
    <name type="scientific">Dibothriocephalus latus</name>
    <name type="common">Fish tapeworm</name>
    <name type="synonym">Diphyllobothrium latum</name>
    <dbReference type="NCBI Taxonomy" id="60516"/>
    <lineage>
        <taxon>Eukaryota</taxon>
        <taxon>Metazoa</taxon>
        <taxon>Spiralia</taxon>
        <taxon>Lophotrochozoa</taxon>
        <taxon>Platyhelminthes</taxon>
        <taxon>Cestoda</taxon>
        <taxon>Eucestoda</taxon>
        <taxon>Diphyllobothriidea</taxon>
        <taxon>Diphyllobothriidae</taxon>
        <taxon>Dibothriocephalus</taxon>
    </lineage>
</organism>
<accession>A0A3P7LIB1</accession>
<dbReference type="EMBL" id="UYRU01066240">
    <property type="protein sequence ID" value="VDN16544.1"/>
    <property type="molecule type" value="Genomic_DNA"/>
</dbReference>
<evidence type="ECO:0000256" key="2">
    <source>
        <dbReference type="ARBA" id="ARBA00022737"/>
    </source>
</evidence>
<dbReference type="InterPro" id="IPR015943">
    <property type="entry name" value="WD40/YVTN_repeat-like_dom_sf"/>
</dbReference>
<dbReference type="PANTHER" id="PTHR45048:SF1">
    <property type="entry name" value="WD REPEAT-CONTAINING PROTEIN 88"/>
    <property type="match status" value="1"/>
</dbReference>
<evidence type="ECO:0000313" key="4">
    <source>
        <dbReference type="EMBL" id="VDN16544.1"/>
    </source>
</evidence>
<evidence type="ECO:0000256" key="1">
    <source>
        <dbReference type="ARBA" id="ARBA00022574"/>
    </source>
</evidence>
<dbReference type="CDD" id="cd00200">
    <property type="entry name" value="WD40"/>
    <property type="match status" value="1"/>
</dbReference>
<dbReference type="Proteomes" id="UP000281553">
    <property type="component" value="Unassembled WGS sequence"/>
</dbReference>
<dbReference type="Gene3D" id="2.130.10.10">
    <property type="entry name" value="YVTN repeat-like/Quinoprotein amine dehydrogenase"/>
    <property type="match status" value="2"/>
</dbReference>